<sequence length="336" mass="37849">MRSRLPLIRAPVKSVKSTRTLSELRKEHTNDGARSKITKNVRLELQLEGLPKKILFEIQREKYIARRARDPQENYPAISSPDSENLCSKGLSVKEPQKDAEESSSMEAEVDLEAQDLLRCALPSDVKRKEKQDMDVMYRQLLSSSDPSLRQTGAMGSDNKAFSSTEDYVDFWEPLLLAKYRALVMKMIGEENMFAARFKQDPHGNRYCPTAFEVQEPPSSFDYFHHLPMQLCEGQGGEIKGSRGGFSSSQFSIFDAQPTDIVYLLILPARCTVGESGDVSESIAFVAAKKVNKEVLQLGLRICFDNALETAPGQGRRIKVSRLMILTTFQRQTEAL</sequence>
<dbReference type="Proteomes" id="UP000247409">
    <property type="component" value="Unassembled WGS sequence"/>
</dbReference>
<dbReference type="AlphaFoldDB" id="A0A2V3IXX0"/>
<dbReference type="OrthoDB" id="5429at2759"/>
<evidence type="ECO:0000256" key="1">
    <source>
        <dbReference type="SAM" id="MobiDB-lite"/>
    </source>
</evidence>
<dbReference type="EMBL" id="NBIV01000030">
    <property type="protein sequence ID" value="PXF46992.1"/>
    <property type="molecule type" value="Genomic_DNA"/>
</dbReference>
<name>A0A2V3IXX0_9FLOR</name>
<keyword evidence="3" id="KW-1185">Reference proteome</keyword>
<protein>
    <submittedName>
        <fullName evidence="2">Uncharacterized protein</fullName>
    </submittedName>
</protein>
<accession>A0A2V3IXX0</accession>
<evidence type="ECO:0000313" key="3">
    <source>
        <dbReference type="Proteomes" id="UP000247409"/>
    </source>
</evidence>
<proteinExistence type="predicted"/>
<organism evidence="2 3">
    <name type="scientific">Gracilariopsis chorda</name>
    <dbReference type="NCBI Taxonomy" id="448386"/>
    <lineage>
        <taxon>Eukaryota</taxon>
        <taxon>Rhodophyta</taxon>
        <taxon>Florideophyceae</taxon>
        <taxon>Rhodymeniophycidae</taxon>
        <taxon>Gracilariales</taxon>
        <taxon>Gracilariaceae</taxon>
        <taxon>Gracilariopsis</taxon>
    </lineage>
</organism>
<evidence type="ECO:0000313" key="2">
    <source>
        <dbReference type="EMBL" id="PXF46992.1"/>
    </source>
</evidence>
<gene>
    <name evidence="2" type="ORF">BWQ96_03182</name>
</gene>
<feature type="region of interest" description="Disordered" evidence="1">
    <location>
        <begin position="73"/>
        <end position="108"/>
    </location>
</feature>
<comment type="caution">
    <text evidence="2">The sequence shown here is derived from an EMBL/GenBank/DDBJ whole genome shotgun (WGS) entry which is preliminary data.</text>
</comment>
<reference evidence="2 3" key="1">
    <citation type="journal article" date="2018" name="Mol. Biol. Evol.">
        <title>Analysis of the draft genome of the red seaweed Gracilariopsis chorda provides insights into genome size evolution in Rhodophyta.</title>
        <authorList>
            <person name="Lee J."/>
            <person name="Yang E.C."/>
            <person name="Graf L."/>
            <person name="Yang J.H."/>
            <person name="Qiu H."/>
            <person name="Zel Zion U."/>
            <person name="Chan C.X."/>
            <person name="Stephens T.G."/>
            <person name="Weber A.P.M."/>
            <person name="Boo G.H."/>
            <person name="Boo S.M."/>
            <person name="Kim K.M."/>
            <person name="Shin Y."/>
            <person name="Jung M."/>
            <person name="Lee S.J."/>
            <person name="Yim H.S."/>
            <person name="Lee J.H."/>
            <person name="Bhattacharya D."/>
            <person name="Yoon H.S."/>
        </authorList>
    </citation>
    <scope>NUCLEOTIDE SEQUENCE [LARGE SCALE GENOMIC DNA]</scope>
    <source>
        <strain evidence="2 3">SKKU-2015</strain>
        <tissue evidence="2">Whole body</tissue>
    </source>
</reference>